<dbReference type="Proteomes" id="UP001501126">
    <property type="component" value="Unassembled WGS sequence"/>
</dbReference>
<reference evidence="3" key="1">
    <citation type="journal article" date="2019" name="Int. J. Syst. Evol. Microbiol.">
        <title>The Global Catalogue of Microorganisms (GCM) 10K type strain sequencing project: providing services to taxonomists for standard genome sequencing and annotation.</title>
        <authorList>
            <consortium name="The Broad Institute Genomics Platform"/>
            <consortium name="The Broad Institute Genome Sequencing Center for Infectious Disease"/>
            <person name="Wu L."/>
            <person name="Ma J."/>
        </authorList>
    </citation>
    <scope>NUCLEOTIDE SEQUENCE [LARGE SCALE GENOMIC DNA]</scope>
    <source>
        <strain evidence="3">JCM 16083</strain>
    </source>
</reference>
<protein>
    <recommendedName>
        <fullName evidence="4">HEPN domain-containing protein</fullName>
    </recommendedName>
</protein>
<dbReference type="RefSeq" id="WP_343784598.1">
    <property type="nucleotide sequence ID" value="NZ_BAAAFH010000003.1"/>
</dbReference>
<dbReference type="EMBL" id="BAAAFH010000003">
    <property type="protein sequence ID" value="GAA0874001.1"/>
    <property type="molecule type" value="Genomic_DNA"/>
</dbReference>
<keyword evidence="1" id="KW-0175">Coiled coil</keyword>
<name>A0ABP3XXC5_9FLAO</name>
<evidence type="ECO:0000256" key="1">
    <source>
        <dbReference type="SAM" id="Coils"/>
    </source>
</evidence>
<accession>A0ABP3XXC5</accession>
<sequence>MASFEEHIAQAKRNLAFLKQINEQCNDHWDWQVTTCFYVAVHLANAHIAKMSNMHYRSHSDVKFALNPENKLSITKFNEEQYKAYVKLMNLSRRARYLCHENPETIDGEKSFMTYDVHMNKALKNLDILLVYFKSQYNIEFESLPVKCLEVKNGSMVYFSPIS</sequence>
<evidence type="ECO:0000313" key="3">
    <source>
        <dbReference type="Proteomes" id="UP001501126"/>
    </source>
</evidence>
<evidence type="ECO:0000313" key="2">
    <source>
        <dbReference type="EMBL" id="GAA0874001.1"/>
    </source>
</evidence>
<feature type="coiled-coil region" evidence="1">
    <location>
        <begin position="1"/>
        <end position="28"/>
    </location>
</feature>
<proteinExistence type="predicted"/>
<organism evidence="2 3">
    <name type="scientific">Wandonia haliotis</name>
    <dbReference type="NCBI Taxonomy" id="574963"/>
    <lineage>
        <taxon>Bacteria</taxon>
        <taxon>Pseudomonadati</taxon>
        <taxon>Bacteroidota</taxon>
        <taxon>Flavobacteriia</taxon>
        <taxon>Flavobacteriales</taxon>
        <taxon>Crocinitomicaceae</taxon>
        <taxon>Wandonia</taxon>
    </lineage>
</organism>
<gene>
    <name evidence="2" type="ORF">GCM10009118_04090</name>
</gene>
<dbReference type="Gene3D" id="1.20.120.330">
    <property type="entry name" value="Nucleotidyltransferases domain 2"/>
    <property type="match status" value="1"/>
</dbReference>
<keyword evidence="3" id="KW-1185">Reference proteome</keyword>
<comment type="caution">
    <text evidence="2">The sequence shown here is derived from an EMBL/GenBank/DDBJ whole genome shotgun (WGS) entry which is preliminary data.</text>
</comment>
<evidence type="ECO:0008006" key="4">
    <source>
        <dbReference type="Google" id="ProtNLM"/>
    </source>
</evidence>